<evidence type="ECO:0000256" key="1">
    <source>
        <dbReference type="ARBA" id="ARBA00010618"/>
    </source>
</evidence>
<proteinExistence type="inferred from homology"/>
<dbReference type="GeneID" id="103163892"/>
<accession>A0A9J7GCJ4</accession>
<dbReference type="InterPro" id="IPR008991">
    <property type="entry name" value="Translation_prot_SH3-like_sf"/>
</dbReference>
<dbReference type="SUPFAM" id="SSF50104">
    <property type="entry name" value="Translation proteins SH3-like domain"/>
    <property type="match status" value="1"/>
</dbReference>
<dbReference type="GO" id="GO:0015934">
    <property type="term" value="C:large ribosomal subunit"/>
    <property type="evidence" value="ECO:0007669"/>
    <property type="project" value="InterPro"/>
</dbReference>
<reference evidence="5" key="2">
    <citation type="journal article" date="2020" name="Biotechnol. Bioeng.">
        <title>Chromosome-scale scaffolds for the Chinese hamster reference genome assembly to facilitate the study of the CHO epigenome.</title>
        <authorList>
            <person name="Hilliard W."/>
            <person name="MacDonald M."/>
            <person name="Lee K.H."/>
        </authorList>
    </citation>
    <scope>NUCLEOTIDE SEQUENCE [LARGE SCALE GENOMIC DNA]</scope>
    <source>
        <strain evidence="5">17A/GY</strain>
    </source>
</reference>
<comment type="similarity">
    <text evidence="1">Belongs to the universal ribosomal protein uL24 family.</text>
</comment>
<evidence type="ECO:0000256" key="2">
    <source>
        <dbReference type="ARBA" id="ARBA00022980"/>
    </source>
</evidence>
<dbReference type="Gene3D" id="2.30.30.30">
    <property type="match status" value="1"/>
</dbReference>
<dbReference type="CTD" id="51121"/>
<dbReference type="OrthoDB" id="1688503at2759"/>
<dbReference type="Proteomes" id="UP001108280">
    <property type="component" value="Chromosome 7"/>
</dbReference>
<dbReference type="KEGG" id="cge:103163892"/>
<reference evidence="5" key="1">
    <citation type="journal article" date="2018" name="Biotechnol. Bioeng.">
        <title>A reference genome of the Chinese hamster based on a hybrid assembly strategy.</title>
        <authorList>
            <person name="Rupp O."/>
            <person name="MacDonald M.L."/>
            <person name="Li S."/>
            <person name="Dhiman H."/>
            <person name="Polson S."/>
            <person name="Griep S."/>
            <person name="Heffner K."/>
            <person name="Hernandez I."/>
            <person name="Brinkrolf K."/>
            <person name="Jadhav V."/>
            <person name="Samoudi M."/>
            <person name="Hao H."/>
            <person name="Kingham B."/>
            <person name="Goesmann A."/>
            <person name="Betenbaugh M.J."/>
            <person name="Lewis N.E."/>
            <person name="Borth N."/>
            <person name="Lee K.H."/>
        </authorList>
    </citation>
    <scope>NUCLEOTIDE SEQUENCE [LARGE SCALE GENOMIC DNA]</scope>
    <source>
        <strain evidence="5">17A/GY</strain>
    </source>
</reference>
<sequence>MEALRLTGSGLWLCPLHYWERPVPRLDSSRRGRCSASLQQEAEPRIPSASEPRGNVISGPARTAPEPELVGKWWRFLQDPFLDRELALPYLLRRSLQGITGKFYRLVTSDRSISLKRYFNVHSHMLRKTLSSRLSKELRQKYNVPSVPICKDDEVQVVITRLEPD</sequence>
<evidence type="ECO:0000256" key="4">
    <source>
        <dbReference type="SAM" id="MobiDB-lite"/>
    </source>
</evidence>
<keyword evidence="3" id="KW-0687">Ribonucleoprotein</keyword>
<name>A0A9J7GCJ4_CRIGR</name>
<protein>
    <submittedName>
        <fullName evidence="6">60S ribosomal protein L26-like 1</fullName>
    </submittedName>
</protein>
<dbReference type="InterPro" id="IPR014722">
    <property type="entry name" value="Rib_uL2_dom2"/>
</dbReference>
<dbReference type="RefSeq" id="XP_007639761.1">
    <property type="nucleotide sequence ID" value="XM_007641571.2"/>
</dbReference>
<dbReference type="GO" id="GO:0006412">
    <property type="term" value="P:translation"/>
    <property type="evidence" value="ECO:0007669"/>
    <property type="project" value="InterPro"/>
</dbReference>
<dbReference type="InterPro" id="IPR005756">
    <property type="entry name" value="Ribosomal_uL24_euk/arc"/>
</dbReference>
<evidence type="ECO:0000256" key="3">
    <source>
        <dbReference type="ARBA" id="ARBA00023274"/>
    </source>
</evidence>
<gene>
    <name evidence="6" type="primary">Rpl26l1</name>
</gene>
<dbReference type="AlphaFoldDB" id="A0A9J7GCJ4"/>
<evidence type="ECO:0000313" key="5">
    <source>
        <dbReference type="Proteomes" id="UP001108280"/>
    </source>
</evidence>
<dbReference type="RefSeq" id="XP_027280618.1">
    <property type="nucleotide sequence ID" value="XM_027424817.2"/>
</dbReference>
<evidence type="ECO:0000313" key="6">
    <source>
        <dbReference type="RefSeq" id="XP_027280618.1"/>
    </source>
</evidence>
<organism evidence="5 6">
    <name type="scientific">Cricetulus griseus</name>
    <name type="common">Chinese hamster</name>
    <name type="synonym">Cricetulus barabensis griseus</name>
    <dbReference type="NCBI Taxonomy" id="10029"/>
    <lineage>
        <taxon>Eukaryota</taxon>
        <taxon>Metazoa</taxon>
        <taxon>Chordata</taxon>
        <taxon>Craniata</taxon>
        <taxon>Vertebrata</taxon>
        <taxon>Euteleostomi</taxon>
        <taxon>Mammalia</taxon>
        <taxon>Eutheria</taxon>
        <taxon>Euarchontoglires</taxon>
        <taxon>Glires</taxon>
        <taxon>Rodentia</taxon>
        <taxon>Myomorpha</taxon>
        <taxon>Muroidea</taxon>
        <taxon>Cricetidae</taxon>
        <taxon>Cricetinae</taxon>
        <taxon>Cricetulus</taxon>
    </lineage>
</organism>
<keyword evidence="2" id="KW-0689">Ribosomal protein</keyword>
<dbReference type="Pfam" id="PF16906">
    <property type="entry name" value="Ribosomal_L26"/>
    <property type="match status" value="1"/>
</dbReference>
<dbReference type="GO" id="GO:0003735">
    <property type="term" value="F:structural constituent of ribosome"/>
    <property type="evidence" value="ECO:0007669"/>
    <property type="project" value="InterPro"/>
</dbReference>
<feature type="region of interest" description="Disordered" evidence="4">
    <location>
        <begin position="26"/>
        <end position="61"/>
    </location>
</feature>
<dbReference type="PANTHER" id="PTHR11143">
    <property type="entry name" value="60S RIBOSOMAL PROTEIN L26 FAMILY MEMBER"/>
    <property type="match status" value="1"/>
</dbReference>
<reference evidence="6" key="3">
    <citation type="submission" date="2025-08" db="UniProtKB">
        <authorList>
            <consortium name="RefSeq"/>
        </authorList>
    </citation>
    <scope>IDENTIFICATION</scope>
    <source>
        <strain evidence="6">17A/GY</strain>
        <tissue evidence="6">Liver</tissue>
    </source>
</reference>
<keyword evidence="5" id="KW-1185">Reference proteome</keyword>